<reference evidence="4" key="1">
    <citation type="submission" date="2020-10" db="EMBL/GenBank/DDBJ databases">
        <authorList>
            <person name="Gilroy R."/>
        </authorList>
    </citation>
    <scope>NUCLEOTIDE SEQUENCE</scope>
    <source>
        <strain evidence="4">ChiSjej3B21-11622</strain>
    </source>
</reference>
<evidence type="ECO:0000313" key="5">
    <source>
        <dbReference type="Proteomes" id="UP000886886"/>
    </source>
</evidence>
<reference evidence="4" key="2">
    <citation type="journal article" date="2021" name="PeerJ">
        <title>Extensive microbial diversity within the chicken gut microbiome revealed by metagenomics and culture.</title>
        <authorList>
            <person name="Gilroy R."/>
            <person name="Ravi A."/>
            <person name="Getino M."/>
            <person name="Pursley I."/>
            <person name="Horton D.L."/>
            <person name="Alikhan N.F."/>
            <person name="Baker D."/>
            <person name="Gharbi K."/>
            <person name="Hall N."/>
            <person name="Watson M."/>
            <person name="Adriaenssens E.M."/>
            <person name="Foster-Nyarko E."/>
            <person name="Jarju S."/>
            <person name="Secka A."/>
            <person name="Antonio M."/>
            <person name="Oren A."/>
            <person name="Chaudhuri R.R."/>
            <person name="La Ragione R."/>
            <person name="Hildebrand F."/>
            <person name="Pallen M.J."/>
        </authorList>
    </citation>
    <scope>NUCLEOTIDE SEQUENCE</scope>
    <source>
        <strain evidence="4">ChiSjej3B21-11622</strain>
    </source>
</reference>
<comment type="caution">
    <text evidence="4">The sequence shown here is derived from an EMBL/GenBank/DDBJ whole genome shotgun (WGS) entry which is preliminary data.</text>
</comment>
<gene>
    <name evidence="4" type="ORF">IAB26_01235</name>
</gene>
<dbReference type="Proteomes" id="UP000886886">
    <property type="component" value="Unassembled WGS sequence"/>
</dbReference>
<proteinExistence type="inferred from homology"/>
<accession>A0A9D1D031</accession>
<dbReference type="EMBL" id="DVFT01000017">
    <property type="protein sequence ID" value="HIQ95163.1"/>
    <property type="molecule type" value="Genomic_DNA"/>
</dbReference>
<dbReference type="InterPro" id="IPR008218">
    <property type="entry name" value="ATPase_V1-cplx_f_g_su"/>
</dbReference>
<name>A0A9D1D031_9FIRM</name>
<evidence type="ECO:0000256" key="2">
    <source>
        <dbReference type="ARBA" id="ARBA00022448"/>
    </source>
</evidence>
<keyword evidence="2" id="KW-0813">Transport</keyword>
<dbReference type="SUPFAM" id="SSF159468">
    <property type="entry name" value="AtpF-like"/>
    <property type="match status" value="1"/>
</dbReference>
<dbReference type="NCBIfam" id="NF002384">
    <property type="entry name" value="PRK01395.1"/>
    <property type="match status" value="1"/>
</dbReference>
<dbReference type="InterPro" id="IPR036906">
    <property type="entry name" value="ATPase_V1_fsu_sf"/>
</dbReference>
<dbReference type="Pfam" id="PF01990">
    <property type="entry name" value="ATP-synt_F"/>
    <property type="match status" value="1"/>
</dbReference>
<evidence type="ECO:0000256" key="1">
    <source>
        <dbReference type="ARBA" id="ARBA00010148"/>
    </source>
</evidence>
<dbReference type="GO" id="GO:0046961">
    <property type="term" value="F:proton-transporting ATPase activity, rotational mechanism"/>
    <property type="evidence" value="ECO:0007669"/>
    <property type="project" value="InterPro"/>
</dbReference>
<organism evidence="4 5">
    <name type="scientific">Candidatus Limivivens merdigallinarum</name>
    <dbReference type="NCBI Taxonomy" id="2840859"/>
    <lineage>
        <taxon>Bacteria</taxon>
        <taxon>Bacillati</taxon>
        <taxon>Bacillota</taxon>
        <taxon>Clostridia</taxon>
        <taxon>Lachnospirales</taxon>
        <taxon>Lachnospiraceae</taxon>
        <taxon>Lachnospiraceae incertae sedis</taxon>
        <taxon>Candidatus Limivivens</taxon>
    </lineage>
</organism>
<sequence length="109" mass="11858">MYKIAVMGDLDSIYGFAALGLAYFPLTDPLEAARKLRELSESGYAVIYITEALAAKIETEIDRYQEADLPAIILIPGISGNTGRGIRSVKRSVEQAVGSDIIFQNDSET</sequence>
<protein>
    <submittedName>
        <fullName evidence="4">V-type ATP synthase subunit F</fullName>
    </submittedName>
</protein>
<dbReference type="Gene3D" id="3.40.50.10580">
    <property type="entry name" value="ATPase, V1 complex, subunit F"/>
    <property type="match status" value="1"/>
</dbReference>
<comment type="similarity">
    <text evidence="1">Belongs to the V-ATPase F subunit family.</text>
</comment>
<evidence type="ECO:0000256" key="3">
    <source>
        <dbReference type="ARBA" id="ARBA00023065"/>
    </source>
</evidence>
<evidence type="ECO:0000313" key="4">
    <source>
        <dbReference type="EMBL" id="HIQ95163.1"/>
    </source>
</evidence>
<dbReference type="AlphaFoldDB" id="A0A9D1D031"/>
<keyword evidence="3" id="KW-0406">Ion transport</keyword>